<gene>
    <name evidence="3" type="ORF">UFOPK3772_02208</name>
</gene>
<evidence type="ECO:0000256" key="1">
    <source>
        <dbReference type="SAM" id="Phobius"/>
    </source>
</evidence>
<name>A0A6J7KX99_9ZZZZ</name>
<evidence type="ECO:0000313" key="3">
    <source>
        <dbReference type="EMBL" id="CAB4961078.1"/>
    </source>
</evidence>
<sequence>MAVPTQGEPVSGGLARAHMSRPSRIDVLWIGVAVAFISASGPLITATVAPALAIAFWRCFLGSGATGIWVAFKARSEFRRLSRGQWRLIIVSGLLLGAHFATWVPSLRFTSVASATALVATQPVWAALIARSRGVRIQRSVWIGMAISLMGVLVLTGVDVSLDPRQLIGDVLALLGAMLSAAYFTVSAEARKTVSTSTLTFGLYGTAALLLVALCLLLRQPLVGFSAEAWILILTLTLTAQLLGHSLINKVLATTSATVVSLAILFELPASTIIAAVALGQVPPWGIIPAAALIITGLIIVIRSSDASELTEAPPV</sequence>
<dbReference type="PANTHER" id="PTHR22911:SF76">
    <property type="entry name" value="EAMA DOMAIN-CONTAINING PROTEIN"/>
    <property type="match status" value="1"/>
</dbReference>
<feature type="transmembrane region" description="Helical" evidence="1">
    <location>
        <begin position="55"/>
        <end position="72"/>
    </location>
</feature>
<dbReference type="EMBL" id="CAFBNE010000077">
    <property type="protein sequence ID" value="CAB4961078.1"/>
    <property type="molecule type" value="Genomic_DNA"/>
</dbReference>
<dbReference type="InterPro" id="IPR000620">
    <property type="entry name" value="EamA_dom"/>
</dbReference>
<feature type="transmembrane region" description="Helical" evidence="1">
    <location>
        <begin position="251"/>
        <end position="279"/>
    </location>
</feature>
<feature type="transmembrane region" description="Helical" evidence="1">
    <location>
        <begin position="285"/>
        <end position="302"/>
    </location>
</feature>
<proteinExistence type="predicted"/>
<feature type="domain" description="EamA" evidence="2">
    <location>
        <begin position="27"/>
        <end position="156"/>
    </location>
</feature>
<feature type="transmembrane region" description="Helical" evidence="1">
    <location>
        <begin position="141"/>
        <end position="161"/>
    </location>
</feature>
<dbReference type="InterPro" id="IPR037185">
    <property type="entry name" value="EmrE-like"/>
</dbReference>
<accession>A0A6J7KX99</accession>
<evidence type="ECO:0000259" key="2">
    <source>
        <dbReference type="Pfam" id="PF00892"/>
    </source>
</evidence>
<feature type="transmembrane region" description="Helical" evidence="1">
    <location>
        <begin position="198"/>
        <end position="219"/>
    </location>
</feature>
<feature type="domain" description="EamA" evidence="2">
    <location>
        <begin position="168"/>
        <end position="302"/>
    </location>
</feature>
<dbReference type="GO" id="GO:0016020">
    <property type="term" value="C:membrane"/>
    <property type="evidence" value="ECO:0007669"/>
    <property type="project" value="InterPro"/>
</dbReference>
<feature type="transmembrane region" description="Helical" evidence="1">
    <location>
        <begin position="225"/>
        <end position="244"/>
    </location>
</feature>
<feature type="transmembrane region" description="Helical" evidence="1">
    <location>
        <begin position="109"/>
        <end position="129"/>
    </location>
</feature>
<feature type="transmembrane region" description="Helical" evidence="1">
    <location>
        <begin position="167"/>
        <end position="186"/>
    </location>
</feature>
<protein>
    <submittedName>
        <fullName evidence="3">Unannotated protein</fullName>
    </submittedName>
</protein>
<dbReference type="Pfam" id="PF00892">
    <property type="entry name" value="EamA"/>
    <property type="match status" value="2"/>
</dbReference>
<dbReference type="PANTHER" id="PTHR22911">
    <property type="entry name" value="ACYL-MALONYL CONDENSING ENZYME-RELATED"/>
    <property type="match status" value="1"/>
</dbReference>
<reference evidence="3" key="1">
    <citation type="submission" date="2020-05" db="EMBL/GenBank/DDBJ databases">
        <authorList>
            <person name="Chiriac C."/>
            <person name="Salcher M."/>
            <person name="Ghai R."/>
            <person name="Kavagutti S V."/>
        </authorList>
    </citation>
    <scope>NUCLEOTIDE SEQUENCE</scope>
</reference>
<keyword evidence="1" id="KW-0472">Membrane</keyword>
<dbReference type="SUPFAM" id="SSF103481">
    <property type="entry name" value="Multidrug resistance efflux transporter EmrE"/>
    <property type="match status" value="2"/>
</dbReference>
<feature type="transmembrane region" description="Helical" evidence="1">
    <location>
        <begin position="84"/>
        <end position="103"/>
    </location>
</feature>
<organism evidence="3">
    <name type="scientific">freshwater metagenome</name>
    <dbReference type="NCBI Taxonomy" id="449393"/>
    <lineage>
        <taxon>unclassified sequences</taxon>
        <taxon>metagenomes</taxon>
        <taxon>ecological metagenomes</taxon>
    </lineage>
</organism>
<keyword evidence="1" id="KW-1133">Transmembrane helix</keyword>
<dbReference type="AlphaFoldDB" id="A0A6J7KX99"/>
<keyword evidence="1" id="KW-0812">Transmembrane</keyword>
<feature type="transmembrane region" description="Helical" evidence="1">
    <location>
        <begin position="27"/>
        <end position="49"/>
    </location>
</feature>